<evidence type="ECO:0000256" key="1">
    <source>
        <dbReference type="ARBA" id="ARBA00001946"/>
    </source>
</evidence>
<dbReference type="GO" id="GO:0005524">
    <property type="term" value="F:ATP binding"/>
    <property type="evidence" value="ECO:0007669"/>
    <property type="project" value="UniProtKB-KW"/>
</dbReference>
<dbReference type="FunFam" id="3.40.50.300:FF:000156">
    <property type="entry name" value="ATP-dependent DNA helicase recQ"/>
    <property type="match status" value="1"/>
</dbReference>
<dbReference type="InterPro" id="IPR002121">
    <property type="entry name" value="HRDC_dom"/>
</dbReference>
<dbReference type="EMBL" id="PXXO01000001">
    <property type="protein sequence ID" value="PSJ07474.1"/>
    <property type="molecule type" value="Genomic_DNA"/>
</dbReference>
<keyword evidence="5" id="KW-0547">Nucleotide-binding</keyword>
<reference evidence="20 21" key="1">
    <citation type="journal article" date="2018" name="Environ. Microbiol.">
        <title>Ecological and genomic features of two widespread freshwater picocyanobacteria.</title>
        <authorList>
            <person name="Cabello-Yeves P.J."/>
            <person name="Picazo A."/>
            <person name="Camacho A."/>
            <person name="Callieri C."/>
            <person name="Rosselli R."/>
            <person name="Roda-Garcia J.J."/>
            <person name="Coutinho F.H."/>
            <person name="Rodriguez-Valera F."/>
        </authorList>
    </citation>
    <scope>NUCLEOTIDE SEQUENCE [LARGE SCALE GENOMIC DNA]</scope>
    <source>
        <strain evidence="20 21">Tous</strain>
    </source>
</reference>
<dbReference type="InterPro" id="IPR004589">
    <property type="entry name" value="DNA_helicase_ATP-dep_RecQ"/>
</dbReference>
<evidence type="ECO:0000259" key="18">
    <source>
        <dbReference type="PROSITE" id="PS51192"/>
    </source>
</evidence>
<dbReference type="SMART" id="SM00341">
    <property type="entry name" value="HRDC"/>
    <property type="match status" value="1"/>
</dbReference>
<evidence type="ECO:0000259" key="19">
    <source>
        <dbReference type="PROSITE" id="PS51194"/>
    </source>
</evidence>
<keyword evidence="7" id="KW-0378">Hydrolase</keyword>
<dbReference type="InterPro" id="IPR027417">
    <property type="entry name" value="P-loop_NTPase"/>
</dbReference>
<sequence length="621" mass="67565">MPEPVAASPASPGQVLREVFGYGAFRGPQQEIVEHVVAGGSALVLMPTGGGKSLCYQIPALCRAGTAVVISPLIALMQDQVEGLRQAGVRAAALHSGCSPEETANTWRLLRAGQLDLVYLSPERLLAGDTLERLAALPLALFAIDEAHCVSQWGHDFRPEYLQLSVLAQRFPAVPRLALTATADPRTRDEILARLQLEQGRVFLASFDRPNIRYLLRDKDDVRRQLLELLADHRGASGIVYARSRNRVDGFCRDLQAAGYDAVAYHAGLDGAVRSAALERFRRDSGVVVVATIAFGMGIDKPDVRFVAHVDLPKSLEAYYQETGRAGRDGLPALAWMVHGGGDVPQLRRFIDDSDAEQQQKRVEHGKLDALIGFTEASGCRRQVLLSHFGETLPEPCGNCDLCLEPDTAVDATESVRKALSAVYRTGSRFGAAHLVDVLLGADTARIRELGHQQLGVYGIGKELDRGQWRSLFRQLVAQGLLQADSERYGALGFGEDGRLKPLLRGETQLLLRLPPAKRERRRQPGVSPAPAAAVLNPDEAPVLQALKDWRREQARQQGVPPYVVFHDRTLVEVVARRPRSLEQLAGIGGVGQAKLDRYGAALLASLDAALLHQGTQTPAS</sequence>
<dbReference type="Pfam" id="PF00270">
    <property type="entry name" value="DEAD"/>
    <property type="match status" value="1"/>
</dbReference>
<accession>A0A2P7N1Z4</accession>
<dbReference type="NCBIfam" id="TIGR01389">
    <property type="entry name" value="recQ"/>
    <property type="match status" value="1"/>
</dbReference>
<dbReference type="SMART" id="SM00490">
    <property type="entry name" value="HELICc"/>
    <property type="match status" value="1"/>
</dbReference>
<dbReference type="GO" id="GO:0005737">
    <property type="term" value="C:cytoplasm"/>
    <property type="evidence" value="ECO:0007669"/>
    <property type="project" value="TreeGrafter"/>
</dbReference>
<keyword evidence="14" id="KW-0413">Isomerase</keyword>
<dbReference type="FunFam" id="3.40.50.300:FF:000296">
    <property type="entry name" value="ATP-dependent DNA helicase RecQ"/>
    <property type="match status" value="1"/>
</dbReference>
<dbReference type="InterPro" id="IPR001650">
    <property type="entry name" value="Helicase_C-like"/>
</dbReference>
<evidence type="ECO:0000313" key="21">
    <source>
        <dbReference type="Proteomes" id="UP000243002"/>
    </source>
</evidence>
<evidence type="ECO:0000256" key="5">
    <source>
        <dbReference type="ARBA" id="ARBA00022741"/>
    </source>
</evidence>
<dbReference type="SMART" id="SM00956">
    <property type="entry name" value="RQC"/>
    <property type="match status" value="1"/>
</dbReference>
<keyword evidence="9" id="KW-0862">Zinc</keyword>
<dbReference type="GO" id="GO:0006260">
    <property type="term" value="P:DNA replication"/>
    <property type="evidence" value="ECO:0007669"/>
    <property type="project" value="InterPro"/>
</dbReference>
<dbReference type="InterPro" id="IPR036388">
    <property type="entry name" value="WH-like_DNA-bd_sf"/>
</dbReference>
<keyword evidence="21" id="KW-1185">Reference proteome</keyword>
<dbReference type="RefSeq" id="WP_106501660.1">
    <property type="nucleotide sequence ID" value="NZ_PXXO01000001.1"/>
</dbReference>
<dbReference type="PANTHER" id="PTHR13710">
    <property type="entry name" value="DNA HELICASE RECQ FAMILY MEMBER"/>
    <property type="match status" value="1"/>
</dbReference>
<feature type="domain" description="HRDC" evidence="17">
    <location>
        <begin position="537"/>
        <end position="617"/>
    </location>
</feature>
<dbReference type="GO" id="GO:0006281">
    <property type="term" value="P:DNA repair"/>
    <property type="evidence" value="ECO:0007669"/>
    <property type="project" value="UniProtKB-KW"/>
</dbReference>
<dbReference type="InterPro" id="IPR011545">
    <property type="entry name" value="DEAD/DEAH_box_helicase_dom"/>
</dbReference>
<evidence type="ECO:0000256" key="6">
    <source>
        <dbReference type="ARBA" id="ARBA00022763"/>
    </source>
</evidence>
<evidence type="ECO:0000256" key="4">
    <source>
        <dbReference type="ARBA" id="ARBA00022723"/>
    </source>
</evidence>
<dbReference type="Gene3D" id="1.10.150.80">
    <property type="entry name" value="HRDC domain"/>
    <property type="match status" value="1"/>
</dbReference>
<dbReference type="Pfam" id="PF09382">
    <property type="entry name" value="RQC"/>
    <property type="match status" value="1"/>
</dbReference>
<dbReference type="GO" id="GO:0006310">
    <property type="term" value="P:DNA recombination"/>
    <property type="evidence" value="ECO:0007669"/>
    <property type="project" value="UniProtKB-UniRule"/>
</dbReference>
<evidence type="ECO:0000256" key="3">
    <source>
        <dbReference type="ARBA" id="ARBA00005446"/>
    </source>
</evidence>
<dbReference type="GO" id="GO:0009432">
    <property type="term" value="P:SOS response"/>
    <property type="evidence" value="ECO:0007669"/>
    <property type="project" value="UniProtKB-UniRule"/>
</dbReference>
<dbReference type="SUPFAM" id="SSF47819">
    <property type="entry name" value="HRDC-like"/>
    <property type="match status" value="1"/>
</dbReference>
<keyword evidence="12" id="KW-0233">DNA recombination</keyword>
<dbReference type="PANTHER" id="PTHR13710:SF105">
    <property type="entry name" value="ATP-DEPENDENT DNA HELICASE Q1"/>
    <property type="match status" value="1"/>
</dbReference>
<dbReference type="Pfam" id="PF16124">
    <property type="entry name" value="RecQ_Zn_bind"/>
    <property type="match status" value="1"/>
</dbReference>
<evidence type="ECO:0000259" key="17">
    <source>
        <dbReference type="PROSITE" id="PS50967"/>
    </source>
</evidence>
<dbReference type="PROSITE" id="PS51192">
    <property type="entry name" value="HELICASE_ATP_BIND_1"/>
    <property type="match status" value="1"/>
</dbReference>
<dbReference type="GO" id="GO:0046872">
    <property type="term" value="F:metal ion binding"/>
    <property type="evidence" value="ECO:0007669"/>
    <property type="project" value="UniProtKB-KW"/>
</dbReference>
<dbReference type="SUPFAM" id="SSF46785">
    <property type="entry name" value="Winged helix' DNA-binding domain"/>
    <property type="match status" value="1"/>
</dbReference>
<evidence type="ECO:0000256" key="10">
    <source>
        <dbReference type="ARBA" id="ARBA00022840"/>
    </source>
</evidence>
<protein>
    <recommendedName>
        <fullName evidence="16">DNA helicase RecQ</fullName>
        <ecNumber evidence="16">5.6.2.4</ecNumber>
    </recommendedName>
</protein>
<dbReference type="InterPro" id="IPR014001">
    <property type="entry name" value="Helicase_ATP-bd"/>
</dbReference>
<evidence type="ECO:0000256" key="16">
    <source>
        <dbReference type="NCBIfam" id="TIGR01389"/>
    </source>
</evidence>
<comment type="caution">
    <text evidence="20">The sequence shown here is derived from an EMBL/GenBank/DDBJ whole genome shotgun (WGS) entry which is preliminary data.</text>
</comment>
<organism evidence="20 21">
    <name type="scientific">Cyanobium usitatum str. Tous</name>
    <dbReference type="NCBI Taxonomy" id="2116684"/>
    <lineage>
        <taxon>Bacteria</taxon>
        <taxon>Bacillati</taxon>
        <taxon>Cyanobacteriota</taxon>
        <taxon>Cyanophyceae</taxon>
        <taxon>Synechococcales</taxon>
        <taxon>Prochlorococcaceae</taxon>
        <taxon>Cyanobium</taxon>
    </lineage>
</organism>
<evidence type="ECO:0000256" key="2">
    <source>
        <dbReference type="ARBA" id="ARBA00001947"/>
    </source>
</evidence>
<keyword evidence="10" id="KW-0067">ATP-binding</keyword>
<evidence type="ECO:0000256" key="11">
    <source>
        <dbReference type="ARBA" id="ARBA00023125"/>
    </source>
</evidence>
<keyword evidence="11" id="KW-0238">DNA-binding</keyword>
<evidence type="ECO:0000313" key="20">
    <source>
        <dbReference type="EMBL" id="PSJ07474.1"/>
    </source>
</evidence>
<dbReference type="GO" id="GO:0003677">
    <property type="term" value="F:DNA binding"/>
    <property type="evidence" value="ECO:0007669"/>
    <property type="project" value="UniProtKB-KW"/>
</dbReference>
<dbReference type="InterPro" id="IPR006293">
    <property type="entry name" value="DNA_helicase_ATP-dep_RecQ_bac"/>
</dbReference>
<feature type="domain" description="Helicase ATP-binding" evidence="18">
    <location>
        <begin position="33"/>
        <end position="201"/>
    </location>
</feature>
<dbReference type="InterPro" id="IPR018982">
    <property type="entry name" value="RQC_domain"/>
</dbReference>
<dbReference type="GO" id="GO:0016787">
    <property type="term" value="F:hydrolase activity"/>
    <property type="evidence" value="ECO:0007669"/>
    <property type="project" value="UniProtKB-KW"/>
</dbReference>
<evidence type="ECO:0000256" key="7">
    <source>
        <dbReference type="ARBA" id="ARBA00022801"/>
    </source>
</evidence>
<dbReference type="GO" id="GO:0043590">
    <property type="term" value="C:bacterial nucleoid"/>
    <property type="evidence" value="ECO:0007669"/>
    <property type="project" value="TreeGrafter"/>
</dbReference>
<dbReference type="PROSITE" id="PS50967">
    <property type="entry name" value="HRDC"/>
    <property type="match status" value="1"/>
</dbReference>
<dbReference type="GO" id="GO:0009378">
    <property type="term" value="F:four-way junction helicase activity"/>
    <property type="evidence" value="ECO:0007669"/>
    <property type="project" value="TreeGrafter"/>
</dbReference>
<evidence type="ECO:0000256" key="8">
    <source>
        <dbReference type="ARBA" id="ARBA00022806"/>
    </source>
</evidence>
<dbReference type="AlphaFoldDB" id="A0A2P7N1Z4"/>
<comment type="cofactor">
    <cofactor evidence="1">
        <name>Mg(2+)</name>
        <dbReference type="ChEBI" id="CHEBI:18420"/>
    </cofactor>
</comment>
<dbReference type="SUPFAM" id="SSF52540">
    <property type="entry name" value="P-loop containing nucleoside triphosphate hydrolases"/>
    <property type="match status" value="1"/>
</dbReference>
<evidence type="ECO:0000256" key="15">
    <source>
        <dbReference type="ARBA" id="ARBA00034617"/>
    </source>
</evidence>
<keyword evidence="4" id="KW-0479">Metal-binding</keyword>
<dbReference type="InterPro" id="IPR010997">
    <property type="entry name" value="HRDC-like_sf"/>
</dbReference>
<dbReference type="CDD" id="cd17920">
    <property type="entry name" value="DEXHc_RecQ"/>
    <property type="match status" value="1"/>
</dbReference>
<dbReference type="OrthoDB" id="9763310at2"/>
<keyword evidence="6" id="KW-0227">DNA damage</keyword>
<dbReference type="GO" id="GO:0030894">
    <property type="term" value="C:replisome"/>
    <property type="evidence" value="ECO:0007669"/>
    <property type="project" value="TreeGrafter"/>
</dbReference>
<dbReference type="Gene3D" id="3.40.50.300">
    <property type="entry name" value="P-loop containing nucleotide triphosphate hydrolases"/>
    <property type="match status" value="2"/>
</dbReference>
<dbReference type="SMART" id="SM00487">
    <property type="entry name" value="DEXDc"/>
    <property type="match status" value="1"/>
</dbReference>
<dbReference type="InterPro" id="IPR032284">
    <property type="entry name" value="RecQ_Zn-bd"/>
</dbReference>
<dbReference type="GO" id="GO:0043138">
    <property type="term" value="F:3'-5' DNA helicase activity"/>
    <property type="evidence" value="ECO:0007669"/>
    <property type="project" value="UniProtKB-EC"/>
</dbReference>
<keyword evidence="13" id="KW-0234">DNA repair</keyword>
<dbReference type="PROSITE" id="PS51194">
    <property type="entry name" value="HELICASE_CTER"/>
    <property type="match status" value="1"/>
</dbReference>
<evidence type="ECO:0000256" key="9">
    <source>
        <dbReference type="ARBA" id="ARBA00022833"/>
    </source>
</evidence>
<comment type="cofactor">
    <cofactor evidence="2">
        <name>Zn(2+)</name>
        <dbReference type="ChEBI" id="CHEBI:29105"/>
    </cofactor>
</comment>
<keyword evidence="8 20" id="KW-0347">Helicase</keyword>
<evidence type="ECO:0000256" key="12">
    <source>
        <dbReference type="ARBA" id="ARBA00023172"/>
    </source>
</evidence>
<comment type="similarity">
    <text evidence="3">Belongs to the helicase family. RecQ subfamily.</text>
</comment>
<comment type="catalytic activity">
    <reaction evidence="15">
        <text>Couples ATP hydrolysis with the unwinding of duplex DNA by translocating in the 3'-5' direction.</text>
        <dbReference type="EC" id="5.6.2.4"/>
    </reaction>
</comment>
<dbReference type="NCBIfam" id="TIGR00614">
    <property type="entry name" value="recQ_fam"/>
    <property type="match status" value="1"/>
</dbReference>
<name>A0A2P7N1Z4_9CYAN</name>
<gene>
    <name evidence="20" type="primary">recQ</name>
    <name evidence="20" type="ORF">C7K55_01830</name>
</gene>
<dbReference type="InterPro" id="IPR044876">
    <property type="entry name" value="HRDC_dom_sf"/>
</dbReference>
<dbReference type="Proteomes" id="UP000243002">
    <property type="component" value="Unassembled WGS sequence"/>
</dbReference>
<evidence type="ECO:0000256" key="14">
    <source>
        <dbReference type="ARBA" id="ARBA00023235"/>
    </source>
</evidence>
<feature type="domain" description="Helicase C-terminal" evidence="19">
    <location>
        <begin position="221"/>
        <end position="369"/>
    </location>
</feature>
<dbReference type="Gene3D" id="1.10.10.10">
    <property type="entry name" value="Winged helix-like DNA-binding domain superfamily/Winged helix DNA-binding domain"/>
    <property type="match status" value="1"/>
</dbReference>
<dbReference type="EC" id="5.6.2.4" evidence="16"/>
<dbReference type="Pfam" id="PF00570">
    <property type="entry name" value="HRDC"/>
    <property type="match status" value="1"/>
</dbReference>
<dbReference type="Pfam" id="PF00271">
    <property type="entry name" value="Helicase_C"/>
    <property type="match status" value="1"/>
</dbReference>
<dbReference type="InterPro" id="IPR036390">
    <property type="entry name" value="WH_DNA-bd_sf"/>
</dbReference>
<evidence type="ECO:0000256" key="13">
    <source>
        <dbReference type="ARBA" id="ARBA00023204"/>
    </source>
</evidence>
<proteinExistence type="inferred from homology"/>